<dbReference type="SUPFAM" id="SSF52402">
    <property type="entry name" value="Adenine nucleotide alpha hydrolases-like"/>
    <property type="match status" value="1"/>
</dbReference>
<dbReference type="Gene3D" id="3.40.50.1220">
    <property type="entry name" value="TPP-binding domain"/>
    <property type="match status" value="1"/>
</dbReference>
<dbReference type="Gene3D" id="3.40.50.620">
    <property type="entry name" value="HUPs"/>
    <property type="match status" value="1"/>
</dbReference>
<feature type="domain" description="Electron transfer flavoprotein alpha/beta-subunit N-terminal" evidence="1">
    <location>
        <begin position="7"/>
        <end position="173"/>
    </location>
</feature>
<accession>A0A956NE47</accession>
<dbReference type="EMBL" id="JAGQHS010000114">
    <property type="protein sequence ID" value="MCA9757705.1"/>
    <property type="molecule type" value="Genomic_DNA"/>
</dbReference>
<evidence type="ECO:0000313" key="3">
    <source>
        <dbReference type="Proteomes" id="UP000739538"/>
    </source>
</evidence>
<sequence length="348" mass="36664">METILVLLHIDESGNLPRIAFEALGAACELRHGGNANFAIGIIGGDIESAAGKIGGCGATSFFGVSHPALEVSRYGTDLAALGALVEKVAPTLIVAPSTSRFARVLPGLAVRIGGQIDTHITSIDPGADGAAVFAERWYYRQRMKAKFTRDARPWILVVDGGAFEPWKGETGSVALQMVSPWAEGGPGDNVTRTQVSGIETGESGTQTIRPDADLLFVAGAGWAKKQADGQTHVPKAEKLILGFLEGAKASLGSSKSLVDQSSEGQAVLTCLSHLNQVGQTGTTPRHQKGLATCCHGEEPHVVGWRFVQERRAVNLDANCGWARGKADVVYVADAFEVVEKLNDLLGV</sequence>
<gene>
    <name evidence="2" type="ORF">KDA27_18030</name>
</gene>
<dbReference type="AlphaFoldDB" id="A0A956NE47"/>
<reference evidence="2" key="2">
    <citation type="journal article" date="2021" name="Microbiome">
        <title>Successional dynamics and alternative stable states in a saline activated sludge microbial community over 9 years.</title>
        <authorList>
            <person name="Wang Y."/>
            <person name="Ye J."/>
            <person name="Ju F."/>
            <person name="Liu L."/>
            <person name="Boyd J.A."/>
            <person name="Deng Y."/>
            <person name="Parks D.H."/>
            <person name="Jiang X."/>
            <person name="Yin X."/>
            <person name="Woodcroft B.J."/>
            <person name="Tyson G.W."/>
            <person name="Hugenholtz P."/>
            <person name="Polz M.F."/>
            <person name="Zhang T."/>
        </authorList>
    </citation>
    <scope>NUCLEOTIDE SEQUENCE</scope>
    <source>
        <strain evidence="2">HKST-UBA02</strain>
    </source>
</reference>
<dbReference type="SUPFAM" id="SSF52467">
    <property type="entry name" value="DHS-like NAD/FAD-binding domain"/>
    <property type="match status" value="1"/>
</dbReference>
<name>A0A956NE47_UNCEI</name>
<dbReference type="InterPro" id="IPR014730">
    <property type="entry name" value="ETF_a/b_N"/>
</dbReference>
<dbReference type="Pfam" id="PF01012">
    <property type="entry name" value="ETF"/>
    <property type="match status" value="1"/>
</dbReference>
<organism evidence="2 3">
    <name type="scientific">Eiseniibacteriota bacterium</name>
    <dbReference type="NCBI Taxonomy" id="2212470"/>
    <lineage>
        <taxon>Bacteria</taxon>
        <taxon>Candidatus Eiseniibacteriota</taxon>
    </lineage>
</organism>
<evidence type="ECO:0000313" key="2">
    <source>
        <dbReference type="EMBL" id="MCA9757705.1"/>
    </source>
</evidence>
<dbReference type="InterPro" id="IPR014729">
    <property type="entry name" value="Rossmann-like_a/b/a_fold"/>
</dbReference>
<reference evidence="2" key="1">
    <citation type="submission" date="2020-04" db="EMBL/GenBank/DDBJ databases">
        <authorList>
            <person name="Zhang T."/>
        </authorList>
    </citation>
    <scope>NUCLEOTIDE SEQUENCE</scope>
    <source>
        <strain evidence="2">HKST-UBA02</strain>
    </source>
</reference>
<dbReference type="Proteomes" id="UP000739538">
    <property type="component" value="Unassembled WGS sequence"/>
</dbReference>
<dbReference type="InterPro" id="IPR029035">
    <property type="entry name" value="DHS-like_NAD/FAD-binding_dom"/>
</dbReference>
<evidence type="ECO:0000259" key="1">
    <source>
        <dbReference type="Pfam" id="PF01012"/>
    </source>
</evidence>
<proteinExistence type="predicted"/>
<protein>
    <submittedName>
        <fullName evidence="2">Electron transfer flavoprotein subunit alpha</fullName>
    </submittedName>
</protein>
<comment type="caution">
    <text evidence="2">The sequence shown here is derived from an EMBL/GenBank/DDBJ whole genome shotgun (WGS) entry which is preliminary data.</text>
</comment>